<feature type="region of interest" description="Disordered" evidence="1">
    <location>
        <begin position="1"/>
        <end position="32"/>
    </location>
</feature>
<dbReference type="RefSeq" id="WP_103657481.1">
    <property type="nucleotide sequence ID" value="NZ_CP192765.1"/>
</dbReference>
<evidence type="ECO:0000313" key="2">
    <source>
        <dbReference type="EMBL" id="MDX8330777.1"/>
    </source>
</evidence>
<evidence type="ECO:0000313" key="3">
    <source>
        <dbReference type="EMBL" id="POO52920.1"/>
    </source>
</evidence>
<keyword evidence="5" id="KW-1185">Reference proteome</keyword>
<accession>A0AAE5RZW2</accession>
<dbReference type="EMBL" id="JAVRAD010000007">
    <property type="protein sequence ID" value="MDX8330777.1"/>
    <property type="molecule type" value="Genomic_DNA"/>
</dbReference>
<evidence type="ECO:0000313" key="4">
    <source>
        <dbReference type="Proteomes" id="UP000237447"/>
    </source>
</evidence>
<reference evidence="3 4" key="1">
    <citation type="journal article" date="2018" name="Syst. Appl. Microbiol.">
        <title>Agrobacterium rosae sp. nov., isolated from galls on different agricultural crops.</title>
        <authorList>
            <person name="Kuzmanovic N."/>
            <person name="Pulawska J."/>
            <person name="Smalla K."/>
            <person name="Nesme X."/>
        </authorList>
    </citation>
    <scope>NUCLEOTIDE SEQUENCE [LARGE SCALE GENOMIC DNA]</scope>
    <source>
        <strain evidence="3 4">NCPPB 1650</strain>
    </source>
</reference>
<dbReference type="Proteomes" id="UP001277561">
    <property type="component" value="Unassembled WGS sequence"/>
</dbReference>
<proteinExistence type="predicted"/>
<dbReference type="AlphaFoldDB" id="A0AAE5RZW2"/>
<reference evidence="2 5" key="2">
    <citation type="journal article" date="2023" name="Phytobiomes J">
        <title>Deciphering the key players within the bacterial microbiota associated with aerial crown gall tumors on rhododendron: Insights into the gallobiome.</title>
        <authorList>
            <person name="Kuzmanovic N."/>
            <person name="Nesme J."/>
            <person name="Wolf J."/>
            <person name="Neumann-Schaal M."/>
            <person name="Petersen J."/>
            <person name="Fernandez-Gnecco G."/>
            <person name="Sproeer C."/>
            <person name="Bunk B."/>
            <person name="Overmann J."/>
            <person name="Sorensen S.J."/>
            <person name="Idczak E."/>
            <person name="Smalla K."/>
        </authorList>
    </citation>
    <scope>NUCLEOTIDE SEQUENCE [LARGE SCALE GENOMIC DNA]</scope>
    <source>
        <strain evidence="5">rho-14.1</strain>
        <strain evidence="2">Rho-14.1</strain>
    </source>
</reference>
<gene>
    <name evidence="3" type="ORF">CPJ18_06650</name>
    <name evidence="2" type="ORF">RMS29_16245</name>
</gene>
<sequence length="141" mass="15131">MTNVTRRGDGEKTSGTNFGKSVESQAQIHDSAPKVEVAGELLNIYRLEATAAIDDPRWQGNRPGGPITVAARTSGDARVVASDREVDFMEIDSAPAEDVTTVNASAFRDEKLYTVIEIEHGRSDVTRGVLDGVVESGVIRS</sequence>
<feature type="compositionally biased region" description="Basic and acidic residues" evidence="1">
    <location>
        <begin position="1"/>
        <end position="12"/>
    </location>
</feature>
<protein>
    <submittedName>
        <fullName evidence="3">Uncharacterized protein</fullName>
    </submittedName>
</protein>
<organism evidence="3 4">
    <name type="scientific">Agrobacterium rosae</name>
    <dbReference type="NCBI Taxonomy" id="1972867"/>
    <lineage>
        <taxon>Bacteria</taxon>
        <taxon>Pseudomonadati</taxon>
        <taxon>Pseudomonadota</taxon>
        <taxon>Alphaproteobacteria</taxon>
        <taxon>Hyphomicrobiales</taxon>
        <taxon>Rhizobiaceae</taxon>
        <taxon>Rhizobium/Agrobacterium group</taxon>
        <taxon>Agrobacterium</taxon>
    </lineage>
</organism>
<name>A0AAE5RZW2_9HYPH</name>
<comment type="caution">
    <text evidence="3">The sequence shown here is derived from an EMBL/GenBank/DDBJ whole genome shotgun (WGS) entry which is preliminary data.</text>
</comment>
<dbReference type="Proteomes" id="UP000237447">
    <property type="component" value="Unassembled WGS sequence"/>
</dbReference>
<evidence type="ECO:0000313" key="5">
    <source>
        <dbReference type="Proteomes" id="UP001277561"/>
    </source>
</evidence>
<dbReference type="GeneID" id="86879038"/>
<dbReference type="EMBL" id="NXEJ01000003">
    <property type="protein sequence ID" value="POO52920.1"/>
    <property type="molecule type" value="Genomic_DNA"/>
</dbReference>
<evidence type="ECO:0000256" key="1">
    <source>
        <dbReference type="SAM" id="MobiDB-lite"/>
    </source>
</evidence>
<feature type="compositionally biased region" description="Polar residues" evidence="1">
    <location>
        <begin position="13"/>
        <end position="28"/>
    </location>
</feature>